<dbReference type="Pfam" id="PF01609">
    <property type="entry name" value="DDE_Tnp_1"/>
    <property type="match status" value="1"/>
</dbReference>
<feature type="domain" description="Transposase IS4-like" evidence="1">
    <location>
        <begin position="152"/>
        <end position="325"/>
    </location>
</feature>
<protein>
    <recommendedName>
        <fullName evidence="1">Transposase IS4-like domain-containing protein</fullName>
    </recommendedName>
</protein>
<dbReference type="EMBL" id="LGSW01000015">
    <property type="protein sequence ID" value="KND18609.1"/>
    <property type="molecule type" value="Genomic_DNA"/>
</dbReference>
<sequence>MTTWHQNRQTNHHSILPHPKFFLFIKDKINFSQLARYSGRNEESYRNLFAKPFDFFNFNKILIEQHIEGKKAIAFDPSYINKTGKHTAGVNYFWSGVAGQMKWGLELGGLAILDIDHHTAFHLKAIKTIDVKHDENLLTFYKRKLLEHKEALLTLSKYLVVDAYFSKDSFITPMRAEKFEIVSRLRNDANLNYLYTGEQKGRGRSKVYDGKVDYKNLSLHHTTCVQDNGKERIYHMQAYSVALKITLNIVIVKTLTKHNKWQHRIYFSTDLTQDWQDILDFYKTRFQIEFLYRDAKQHTGLNDCEARSKEKIDFHWNMSLTAINLAKVKYWLPKKNAMPNTDIVFSMSDVKTRYNNELMVNKFISMFAINPKLAINRRKISEFLEFGRMAA</sequence>
<proteinExistence type="predicted"/>
<dbReference type="Proteomes" id="UP000053900">
    <property type="component" value="Unassembled WGS sequence"/>
</dbReference>
<keyword evidence="3" id="KW-1185">Reference proteome</keyword>
<evidence type="ECO:0000313" key="2">
    <source>
        <dbReference type="EMBL" id="KND18609.1"/>
    </source>
</evidence>
<dbReference type="InterPro" id="IPR012337">
    <property type="entry name" value="RNaseH-like_sf"/>
</dbReference>
<gene>
    <name evidence="2" type="ORF">AFK20_11485</name>
</gene>
<evidence type="ECO:0000313" key="3">
    <source>
        <dbReference type="Proteomes" id="UP000053900"/>
    </source>
</evidence>
<dbReference type="InterPro" id="IPR002559">
    <property type="entry name" value="Transposase_11"/>
</dbReference>
<comment type="caution">
    <text evidence="2">The sequence shown here is derived from an EMBL/GenBank/DDBJ whole genome shotgun (WGS) entry which is preliminary data.</text>
</comment>
<organism evidence="2 3">
    <name type="scientific">Enhydrobacter aerosaccus</name>
    <dbReference type="NCBI Taxonomy" id="225324"/>
    <lineage>
        <taxon>Bacteria</taxon>
        <taxon>Pseudomonadati</taxon>
        <taxon>Pseudomonadota</taxon>
        <taxon>Alphaproteobacteria</taxon>
        <taxon>Hyphomicrobiales</taxon>
        <taxon>Enhydrobacter</taxon>
    </lineage>
</organism>
<reference evidence="2 3" key="1">
    <citation type="submission" date="2015-07" db="EMBL/GenBank/DDBJ databases">
        <title>Draft genome of Enhydrobacter aerosaccus.</title>
        <authorList>
            <person name="Wang X."/>
        </authorList>
    </citation>
    <scope>NUCLEOTIDE SEQUENCE [LARGE SCALE GENOMIC DNA]</scope>
    <source>
        <strain evidence="2 3">CGMCC9176</strain>
    </source>
</reference>
<evidence type="ECO:0000259" key="1">
    <source>
        <dbReference type="Pfam" id="PF01609"/>
    </source>
</evidence>
<accession>A0ABR5IJF3</accession>
<dbReference type="SUPFAM" id="SSF53098">
    <property type="entry name" value="Ribonuclease H-like"/>
    <property type="match status" value="1"/>
</dbReference>
<name>A0ABR5IJF3_9HYPH</name>